<evidence type="ECO:0000256" key="4">
    <source>
        <dbReference type="PROSITE-ProRule" id="PRU00335"/>
    </source>
</evidence>
<proteinExistence type="predicted"/>
<keyword evidence="2 4" id="KW-0238">DNA-binding</keyword>
<dbReference type="PANTHER" id="PTHR30055:SF234">
    <property type="entry name" value="HTH-TYPE TRANSCRIPTIONAL REGULATOR BETI"/>
    <property type="match status" value="1"/>
</dbReference>
<dbReference type="PANTHER" id="PTHR30055">
    <property type="entry name" value="HTH-TYPE TRANSCRIPTIONAL REGULATOR RUTR"/>
    <property type="match status" value="1"/>
</dbReference>
<evidence type="ECO:0000313" key="7">
    <source>
        <dbReference type="Proteomes" id="UP000469724"/>
    </source>
</evidence>
<comment type="caution">
    <text evidence="6">The sequence shown here is derived from an EMBL/GenBank/DDBJ whole genome shotgun (WGS) entry which is preliminary data.</text>
</comment>
<dbReference type="SUPFAM" id="SSF48498">
    <property type="entry name" value="Tetracyclin repressor-like, C-terminal domain"/>
    <property type="match status" value="1"/>
</dbReference>
<protein>
    <submittedName>
        <fullName evidence="6">TetR/AcrR family transcriptional regulator</fullName>
    </submittedName>
</protein>
<dbReference type="InterPro" id="IPR009057">
    <property type="entry name" value="Homeodomain-like_sf"/>
</dbReference>
<keyword evidence="3" id="KW-0804">Transcription</keyword>
<accession>A0A7K3NJ07</accession>
<dbReference type="InterPro" id="IPR036271">
    <property type="entry name" value="Tet_transcr_reg_TetR-rel_C_sf"/>
</dbReference>
<evidence type="ECO:0000259" key="5">
    <source>
        <dbReference type="PROSITE" id="PS50977"/>
    </source>
</evidence>
<dbReference type="PROSITE" id="PS50977">
    <property type="entry name" value="HTH_TETR_2"/>
    <property type="match status" value="1"/>
</dbReference>
<feature type="domain" description="HTH tetR-type" evidence="5">
    <location>
        <begin position="40"/>
        <end position="100"/>
    </location>
</feature>
<feature type="DNA-binding region" description="H-T-H motif" evidence="4">
    <location>
        <begin position="63"/>
        <end position="82"/>
    </location>
</feature>
<organism evidence="6 7">
    <name type="scientific">Desulfolutivibrio sulfodismutans</name>
    <dbReference type="NCBI Taxonomy" id="63561"/>
    <lineage>
        <taxon>Bacteria</taxon>
        <taxon>Pseudomonadati</taxon>
        <taxon>Thermodesulfobacteriota</taxon>
        <taxon>Desulfovibrionia</taxon>
        <taxon>Desulfovibrionales</taxon>
        <taxon>Desulfovibrionaceae</taxon>
        <taxon>Desulfolutivibrio</taxon>
    </lineage>
</organism>
<dbReference type="InterPro" id="IPR050109">
    <property type="entry name" value="HTH-type_TetR-like_transc_reg"/>
</dbReference>
<evidence type="ECO:0000256" key="1">
    <source>
        <dbReference type="ARBA" id="ARBA00023015"/>
    </source>
</evidence>
<evidence type="ECO:0000256" key="3">
    <source>
        <dbReference type="ARBA" id="ARBA00023163"/>
    </source>
</evidence>
<dbReference type="EMBL" id="JAAGRQ010000009">
    <property type="protein sequence ID" value="NDY55765.1"/>
    <property type="molecule type" value="Genomic_DNA"/>
</dbReference>
<dbReference type="RefSeq" id="WP_163300820.1">
    <property type="nucleotide sequence ID" value="NZ_JAAGRQ010000009.1"/>
</dbReference>
<name>A0A7K3NJ07_9BACT</name>
<keyword evidence="1" id="KW-0805">Transcription regulation</keyword>
<dbReference type="Proteomes" id="UP000469724">
    <property type="component" value="Unassembled WGS sequence"/>
</dbReference>
<dbReference type="InterPro" id="IPR001647">
    <property type="entry name" value="HTH_TetR"/>
</dbReference>
<dbReference type="GO" id="GO:0000976">
    <property type="term" value="F:transcription cis-regulatory region binding"/>
    <property type="evidence" value="ECO:0007669"/>
    <property type="project" value="TreeGrafter"/>
</dbReference>
<sequence length="227" mass="25112">MQATPSKPLPAARRLDILTEILVNENEMGRNQEQNQLQRDTQRARILSSSLRLFVSRGFAATRITDIAAETGISSGLLYHYFQSKDDMLVALLQESLPKMDAAARDLEAMELPVADKIRLALRLLIRGIQENAETGKFHLLVALVSASEALPDAARQILARHAHGPYQIMERIFAKGQAEGSVRSGNPRDMAMLFWALVKGLSIHHSIHGNTLGEADPESVLPLFLK</sequence>
<dbReference type="AlphaFoldDB" id="A0A7K3NJ07"/>
<dbReference type="Pfam" id="PF00440">
    <property type="entry name" value="TetR_N"/>
    <property type="match status" value="1"/>
</dbReference>
<evidence type="ECO:0000256" key="2">
    <source>
        <dbReference type="ARBA" id="ARBA00023125"/>
    </source>
</evidence>
<evidence type="ECO:0000313" key="6">
    <source>
        <dbReference type="EMBL" id="NDY55765.1"/>
    </source>
</evidence>
<reference evidence="6 7" key="1">
    <citation type="submission" date="2020-02" db="EMBL/GenBank/DDBJ databases">
        <title>Comparative genomics of sulfur disproportionating microorganisms.</title>
        <authorList>
            <person name="Ward L.M."/>
            <person name="Bertran E."/>
            <person name="Johnston D.T."/>
        </authorList>
    </citation>
    <scope>NUCLEOTIDE SEQUENCE [LARGE SCALE GENOMIC DNA]</scope>
    <source>
        <strain evidence="6 7">DSM 3696</strain>
    </source>
</reference>
<dbReference type="SUPFAM" id="SSF46689">
    <property type="entry name" value="Homeodomain-like"/>
    <property type="match status" value="1"/>
</dbReference>
<keyword evidence="7" id="KW-1185">Reference proteome</keyword>
<dbReference type="GO" id="GO:0003700">
    <property type="term" value="F:DNA-binding transcription factor activity"/>
    <property type="evidence" value="ECO:0007669"/>
    <property type="project" value="TreeGrafter"/>
</dbReference>
<gene>
    <name evidence="6" type="ORF">G3N56_03285</name>
</gene>
<dbReference type="Gene3D" id="1.10.357.10">
    <property type="entry name" value="Tetracycline Repressor, domain 2"/>
    <property type="match status" value="1"/>
</dbReference>
<dbReference type="PRINTS" id="PR00455">
    <property type="entry name" value="HTHTETR"/>
</dbReference>